<keyword evidence="2" id="KW-0472">Membrane</keyword>
<feature type="compositionally biased region" description="Basic and acidic residues" evidence="1">
    <location>
        <begin position="9"/>
        <end position="22"/>
    </location>
</feature>
<evidence type="ECO:0000313" key="3">
    <source>
        <dbReference type="EMBL" id="GJE89763.1"/>
    </source>
</evidence>
<keyword evidence="4" id="KW-1185">Reference proteome</keyword>
<protein>
    <submittedName>
        <fullName evidence="3">DUF3433 domain-containing protein</fullName>
    </submittedName>
</protein>
<reference evidence="3 4" key="1">
    <citation type="submission" date="2021-08" db="EMBL/GenBank/DDBJ databases">
        <title>Draft Genome Sequence of Phanerochaete sordida strain YK-624.</title>
        <authorList>
            <person name="Mori T."/>
            <person name="Dohra H."/>
            <person name="Suzuki T."/>
            <person name="Kawagishi H."/>
            <person name="Hirai H."/>
        </authorList>
    </citation>
    <scope>NUCLEOTIDE SEQUENCE [LARGE SCALE GENOMIC DNA]</scope>
    <source>
        <strain evidence="3 4">YK-624</strain>
    </source>
</reference>
<keyword evidence="2" id="KW-0812">Transmembrane</keyword>
<keyword evidence="2" id="KW-1133">Transmembrane helix</keyword>
<dbReference type="Proteomes" id="UP000703269">
    <property type="component" value="Unassembled WGS sequence"/>
</dbReference>
<evidence type="ECO:0000256" key="1">
    <source>
        <dbReference type="SAM" id="MobiDB-lite"/>
    </source>
</evidence>
<sequence>MPPSAPRIEPQRADNSAERLLDRAPSSDTAYRDDPSADQKTGPWTNECPGAVDDMAARPSAPVPLRPWAWVPVVLAMAIGGVGLEVALHFNERSRGWPTPGGTTAESGVMHYIYSFVPVAVVMTVAAFWMWTGVEVWKMQLARGEALLQPLSAWGVTTRSRRSPVLVGTLLAVLTFSLQPLAAALFNVQDVLWISHKEAAISLGHLSLNQDSNFHDLTAFSAAAGYVSADVLYATRGPPFVHNGYTVAPLVLPDTVQNGAFFVNTTAGYSHPSCVNADVGSLNMVQWANKSGWTNSVAFDGCQFAWSVDNSAGDLFGVDIIESMSDSCAIFTALPEFFRPVIFWFFTYEPSPMTSATLCAPNITLLDVNAAVDLDAHSLEVTPLGALGSHTGTLAQYAGNITTAYNGVFFGLDSPNRFIAARQDAIRFLLPAAIFQAAQASGHTQAFQENRFAGLAEQIYASYLSLVAKTVYFIPAMRPVKTDLQSVYKRLFLSPVVAHALAAAIFVMAAVGAALERWHARERRVLRLMHALDTVNVVEAEGSYAD</sequence>
<feature type="transmembrane region" description="Helical" evidence="2">
    <location>
        <begin position="109"/>
        <end position="131"/>
    </location>
</feature>
<proteinExistence type="predicted"/>
<evidence type="ECO:0000256" key="2">
    <source>
        <dbReference type="SAM" id="Phobius"/>
    </source>
</evidence>
<feature type="transmembrane region" description="Helical" evidence="2">
    <location>
        <begin position="459"/>
        <end position="476"/>
    </location>
</feature>
<feature type="transmembrane region" description="Helical" evidence="2">
    <location>
        <begin position="165"/>
        <end position="188"/>
    </location>
</feature>
<dbReference type="AlphaFoldDB" id="A0A9P3G5T7"/>
<organism evidence="3 4">
    <name type="scientific">Phanerochaete sordida</name>
    <dbReference type="NCBI Taxonomy" id="48140"/>
    <lineage>
        <taxon>Eukaryota</taxon>
        <taxon>Fungi</taxon>
        <taxon>Dikarya</taxon>
        <taxon>Basidiomycota</taxon>
        <taxon>Agaricomycotina</taxon>
        <taxon>Agaricomycetes</taxon>
        <taxon>Polyporales</taxon>
        <taxon>Phanerochaetaceae</taxon>
        <taxon>Phanerochaete</taxon>
    </lineage>
</organism>
<feature type="region of interest" description="Disordered" evidence="1">
    <location>
        <begin position="1"/>
        <end position="46"/>
    </location>
</feature>
<feature type="transmembrane region" description="Helical" evidence="2">
    <location>
        <begin position="68"/>
        <end position="88"/>
    </location>
</feature>
<evidence type="ECO:0000313" key="4">
    <source>
        <dbReference type="Proteomes" id="UP000703269"/>
    </source>
</evidence>
<gene>
    <name evidence="3" type="ORF">PsYK624_058700</name>
</gene>
<feature type="transmembrane region" description="Helical" evidence="2">
    <location>
        <begin position="496"/>
        <end position="515"/>
    </location>
</feature>
<comment type="caution">
    <text evidence="3">The sequence shown here is derived from an EMBL/GenBank/DDBJ whole genome shotgun (WGS) entry which is preliminary data.</text>
</comment>
<dbReference type="EMBL" id="BPQB01000014">
    <property type="protein sequence ID" value="GJE89763.1"/>
    <property type="molecule type" value="Genomic_DNA"/>
</dbReference>
<dbReference type="OrthoDB" id="3248909at2759"/>
<name>A0A9P3G5T7_9APHY</name>
<accession>A0A9P3G5T7</accession>